<dbReference type="RefSeq" id="WP_286355586.1">
    <property type="nucleotide sequence ID" value="NZ_AP027079.1"/>
</dbReference>
<feature type="signal peptide" evidence="1">
    <location>
        <begin position="1"/>
        <end position="22"/>
    </location>
</feature>
<feature type="chain" id="PRO_5046693260" description="MetA-pathway of phenol degradation" evidence="1">
    <location>
        <begin position="23"/>
        <end position="259"/>
    </location>
</feature>
<dbReference type="Proteomes" id="UP001242010">
    <property type="component" value="Chromosome"/>
</dbReference>
<gene>
    <name evidence="2" type="ORF">GETHOR_10540</name>
</gene>
<proteinExistence type="predicted"/>
<reference evidence="3" key="1">
    <citation type="journal article" date="2023" name="Int. J. Syst. Evol. Microbiol.">
        <title>Mesoterricola silvestris gen. nov., sp. nov., Mesoterricola sediminis sp. nov., Geothrix oryzae sp. nov., Geothrix edaphica sp. nov., Geothrix rubra sp. nov., and Geothrix limicola sp. nov., six novel members of Acidobacteriota isolated from soils.</title>
        <authorList>
            <person name="Itoh H."/>
            <person name="Sugisawa Y."/>
            <person name="Mise K."/>
            <person name="Xu Z."/>
            <person name="Kuniyasu M."/>
            <person name="Ushijima N."/>
            <person name="Kawano K."/>
            <person name="Kobayashi E."/>
            <person name="Shiratori Y."/>
            <person name="Masuda Y."/>
            <person name="Senoo K."/>
        </authorList>
    </citation>
    <scope>NUCLEOTIDE SEQUENCE [LARGE SCALE GENOMIC DNA]</scope>
    <source>
        <strain evidence="3">Red222</strain>
    </source>
</reference>
<evidence type="ECO:0000256" key="1">
    <source>
        <dbReference type="SAM" id="SignalP"/>
    </source>
</evidence>
<sequence>MFRAWSRPLALCLLLLPGGALSAQGFADEIQVYTNDIQKPGKVGLELHLNRILQGPKEAPPGLPFNGSWNLTPEISYGLLPSLDIGLYLPTALDTDHHYRFSGPKFRLKWLPIRGAGEEATGPFLGLNLEVARTNRSFSDLRWETELRGLAGVQGQDWLLAVNPVFTWPLSDGQGRGTPDFATAWKATYTRWKTAAPGLELYLDHGLLNQVDLSREQSQRLFLTLDVDHAPLVFNVGLGRGLTAASERWTLKFIFEFAF</sequence>
<protein>
    <recommendedName>
        <fullName evidence="4">MetA-pathway of phenol degradation</fullName>
    </recommendedName>
</protein>
<evidence type="ECO:0000313" key="3">
    <source>
        <dbReference type="Proteomes" id="UP001242010"/>
    </source>
</evidence>
<dbReference type="EMBL" id="AP027079">
    <property type="protein sequence ID" value="BDU68953.1"/>
    <property type="molecule type" value="Genomic_DNA"/>
</dbReference>
<name>A0ABM8DPR4_9BACT</name>
<evidence type="ECO:0008006" key="4">
    <source>
        <dbReference type="Google" id="ProtNLM"/>
    </source>
</evidence>
<keyword evidence="1" id="KW-0732">Signal</keyword>
<organism evidence="2 3">
    <name type="scientific">Geothrix oryzae</name>
    <dbReference type="NCBI Taxonomy" id="2927975"/>
    <lineage>
        <taxon>Bacteria</taxon>
        <taxon>Pseudomonadati</taxon>
        <taxon>Acidobacteriota</taxon>
        <taxon>Holophagae</taxon>
        <taxon>Holophagales</taxon>
        <taxon>Holophagaceae</taxon>
        <taxon>Geothrix</taxon>
    </lineage>
</organism>
<evidence type="ECO:0000313" key="2">
    <source>
        <dbReference type="EMBL" id="BDU68953.1"/>
    </source>
</evidence>
<keyword evidence="3" id="KW-1185">Reference proteome</keyword>
<accession>A0ABM8DPR4</accession>